<evidence type="ECO:0000259" key="7">
    <source>
        <dbReference type="Pfam" id="PF04952"/>
    </source>
</evidence>
<dbReference type="PANTHER" id="PTHR15162">
    <property type="entry name" value="ASPARTOACYLASE"/>
    <property type="match status" value="1"/>
</dbReference>
<accession>A7T136</accession>
<dbReference type="PhylomeDB" id="A7T136"/>
<dbReference type="PIRSF" id="PIRSF018001">
    <property type="entry name" value="Aspartoacylase"/>
    <property type="match status" value="1"/>
</dbReference>
<dbReference type="GO" id="GO:0016788">
    <property type="term" value="F:hydrolase activity, acting on ester bonds"/>
    <property type="evidence" value="ECO:0007669"/>
    <property type="project" value="InterPro"/>
</dbReference>
<evidence type="ECO:0000256" key="3">
    <source>
        <dbReference type="ARBA" id="ARBA00022801"/>
    </source>
</evidence>
<feature type="domain" description="Succinylglutamate desuccinylase/Aspartoacylase catalytic" evidence="8">
    <location>
        <begin position="9"/>
        <end position="202"/>
    </location>
</feature>
<dbReference type="InterPro" id="IPR016708">
    <property type="entry name" value="Aspartoacylase"/>
</dbReference>
<keyword evidence="3" id="KW-0378">Hydrolase</keyword>
<evidence type="ECO:0000259" key="8">
    <source>
        <dbReference type="Pfam" id="PF24827"/>
    </source>
</evidence>
<dbReference type="InParanoid" id="A7T136"/>
<reference evidence="9 10" key="1">
    <citation type="journal article" date="2007" name="Science">
        <title>Sea anemone genome reveals ancestral eumetazoan gene repertoire and genomic organization.</title>
        <authorList>
            <person name="Putnam N.H."/>
            <person name="Srivastava M."/>
            <person name="Hellsten U."/>
            <person name="Dirks B."/>
            <person name="Chapman J."/>
            <person name="Salamov A."/>
            <person name="Terry A."/>
            <person name="Shapiro H."/>
            <person name="Lindquist E."/>
            <person name="Kapitonov V.V."/>
            <person name="Jurka J."/>
            <person name="Genikhovich G."/>
            <person name="Grigoriev I.V."/>
            <person name="Lucas S.M."/>
            <person name="Steele R.E."/>
            <person name="Finnerty J.R."/>
            <person name="Technau U."/>
            <person name="Martindale M.Q."/>
            <person name="Rokhsar D.S."/>
        </authorList>
    </citation>
    <scope>NUCLEOTIDE SEQUENCE [LARGE SCALE GENOMIC DNA]</scope>
    <source>
        <strain evidence="10">CH2 X CH6</strain>
    </source>
</reference>
<dbReference type="GO" id="GO:0016811">
    <property type="term" value="F:hydrolase activity, acting on carbon-nitrogen (but not peptide) bonds, in linear amides"/>
    <property type="evidence" value="ECO:0000318"/>
    <property type="project" value="GO_Central"/>
</dbReference>
<dbReference type="GO" id="GO:0046872">
    <property type="term" value="F:metal ion binding"/>
    <property type="evidence" value="ECO:0007669"/>
    <property type="project" value="UniProtKB-KW"/>
</dbReference>
<dbReference type="Gene3D" id="2.20.25.160">
    <property type="match status" value="1"/>
</dbReference>
<dbReference type="Pfam" id="PF04952">
    <property type="entry name" value="AstE_AspA_hybrid"/>
    <property type="match status" value="1"/>
</dbReference>
<evidence type="ECO:0000313" key="9">
    <source>
        <dbReference type="EMBL" id="EDO30332.1"/>
    </source>
</evidence>
<dbReference type="CDD" id="cd06909">
    <property type="entry name" value="M14_ASPA"/>
    <property type="match status" value="1"/>
</dbReference>
<dbReference type="OMA" id="THGNEIN"/>
<evidence type="ECO:0000256" key="4">
    <source>
        <dbReference type="ARBA" id="ARBA00022833"/>
    </source>
</evidence>
<keyword evidence="2 6" id="KW-0479">Metal-binding</keyword>
<comment type="similarity">
    <text evidence="1">Belongs to the AspA/AstE family. Aspartoacylase subfamily.</text>
</comment>
<name>A7T136_NEMVE</name>
<dbReference type="KEGG" id="nve:5501082"/>
<dbReference type="HOGENOM" id="CLU_083292_0_0_1"/>
<evidence type="ECO:0000256" key="6">
    <source>
        <dbReference type="PIRSR" id="PIRSR018001-3"/>
    </source>
</evidence>
<dbReference type="NCBIfam" id="NF002601">
    <property type="entry name" value="PRK02259.1"/>
    <property type="match status" value="1"/>
</dbReference>
<keyword evidence="10" id="KW-1185">Reference proteome</keyword>
<evidence type="ECO:0000256" key="2">
    <source>
        <dbReference type="ARBA" id="ARBA00022723"/>
    </source>
</evidence>
<dbReference type="OrthoDB" id="8300214at2759"/>
<feature type="binding site" evidence="6">
    <location>
        <position position="20"/>
    </location>
    <ligand>
        <name>Zn(2+)</name>
        <dbReference type="ChEBI" id="CHEBI:29105"/>
    </ligand>
</feature>
<feature type="active site" description="Proton donor/acceptor" evidence="5">
    <location>
        <position position="175"/>
    </location>
</feature>
<comment type="cofactor">
    <cofactor evidence="6">
        <name>Zn(2+)</name>
        <dbReference type="ChEBI" id="CHEBI:29105"/>
    </cofactor>
    <text evidence="6">Binds 1 zinc ion per subunit.</text>
</comment>
<dbReference type="GO" id="GO:0005829">
    <property type="term" value="C:cytosol"/>
    <property type="evidence" value="ECO:0000318"/>
    <property type="project" value="GO_Central"/>
</dbReference>
<feature type="binding site" evidence="6">
    <location>
        <position position="107"/>
    </location>
    <ligand>
        <name>Zn(2+)</name>
        <dbReference type="ChEBI" id="CHEBI:29105"/>
    </ligand>
</feature>
<evidence type="ECO:0000313" key="10">
    <source>
        <dbReference type="Proteomes" id="UP000001593"/>
    </source>
</evidence>
<dbReference type="InterPro" id="IPR007036">
    <property type="entry name" value="Aste_AspA_hybrid_dom"/>
</dbReference>
<protein>
    <recommendedName>
        <fullName evidence="11">Aspartoacylase</fullName>
    </recommendedName>
</protein>
<sequence length="311" mass="35583">MTQPTAFSNVLVVGGTHGNELTGVYLVKHWQKQPKLVERSSFKTHLCLGNTKAVEKCVRYIDKDLNRERFDRFEKDTKECTHYETKRKQELISWMALEQVDFVIDLHNTTSNMGVTLILRSIESILLLHLVGEVQEKMPFPVHILVLPDRPKKSFSGDSATGGWSLYTEFSIGIEVGPISHGTLKGETIQKQEKVLQAFLDSVEKHNATKTYPKRSIQVFKWVEAVHYPLDELEEVTAFVHPALDSQDWEPLRPGSPMLMTFEGDTVYYQGKEIVYPVFINEAAYFDVKKNIAFAMTRKMSIDLPELDKTT</sequence>
<dbReference type="Proteomes" id="UP000001593">
    <property type="component" value="Unassembled WGS sequence"/>
</dbReference>
<organism evidence="9 10">
    <name type="scientific">Nematostella vectensis</name>
    <name type="common">Starlet sea anemone</name>
    <dbReference type="NCBI Taxonomy" id="45351"/>
    <lineage>
        <taxon>Eukaryota</taxon>
        <taxon>Metazoa</taxon>
        <taxon>Cnidaria</taxon>
        <taxon>Anthozoa</taxon>
        <taxon>Hexacorallia</taxon>
        <taxon>Actiniaria</taxon>
        <taxon>Edwardsiidae</taxon>
        <taxon>Nematostella</taxon>
    </lineage>
</organism>
<proteinExistence type="inferred from homology"/>
<feature type="binding site" evidence="6">
    <location>
        <position position="17"/>
    </location>
    <ligand>
        <name>Zn(2+)</name>
        <dbReference type="ChEBI" id="CHEBI:29105"/>
    </ligand>
</feature>
<dbReference type="Pfam" id="PF24827">
    <property type="entry name" value="AstE_AspA_cat"/>
    <property type="match status" value="1"/>
</dbReference>
<feature type="domain" description="AstE/AspA barrel-sandwich hybrid" evidence="7">
    <location>
        <begin position="216"/>
        <end position="299"/>
    </location>
</feature>
<keyword evidence="4 6" id="KW-0862">Zinc</keyword>
<dbReference type="eggNOG" id="ENOG502QRAK">
    <property type="taxonomic scope" value="Eukaryota"/>
</dbReference>
<dbReference type="SUPFAM" id="SSF53187">
    <property type="entry name" value="Zn-dependent exopeptidases"/>
    <property type="match status" value="1"/>
</dbReference>
<dbReference type="HAMAP" id="MF_00704">
    <property type="entry name" value="Aspartoacylase"/>
    <property type="match status" value="1"/>
</dbReference>
<evidence type="ECO:0000256" key="5">
    <source>
        <dbReference type="PIRSR" id="PIRSR018001-1"/>
    </source>
</evidence>
<evidence type="ECO:0000256" key="1">
    <source>
        <dbReference type="ARBA" id="ARBA00006173"/>
    </source>
</evidence>
<gene>
    <name evidence="9" type="ORF">NEMVEDRAFT_v1g176105</name>
</gene>
<dbReference type="InterPro" id="IPR055438">
    <property type="entry name" value="AstE_AspA_cat"/>
</dbReference>
<dbReference type="InterPro" id="IPR050178">
    <property type="entry name" value="AspA/AstE_fam"/>
</dbReference>
<evidence type="ECO:0008006" key="11">
    <source>
        <dbReference type="Google" id="ProtNLM"/>
    </source>
</evidence>
<dbReference type="PANTHER" id="PTHR15162:SF7">
    <property type="entry name" value="SUCCINYLGLUTAMATE DESUCCINYLASE"/>
    <property type="match status" value="1"/>
</dbReference>
<dbReference type="Gene3D" id="3.40.630.10">
    <property type="entry name" value="Zn peptidases"/>
    <property type="match status" value="1"/>
</dbReference>
<dbReference type="AlphaFoldDB" id="A7T136"/>
<dbReference type="STRING" id="45351.A7T136"/>
<dbReference type="EMBL" id="DS470073">
    <property type="protein sequence ID" value="EDO30332.1"/>
    <property type="molecule type" value="Genomic_DNA"/>
</dbReference>